<keyword evidence="2" id="KW-1185">Reference proteome</keyword>
<dbReference type="AlphaFoldDB" id="A0A814F4P8"/>
<evidence type="ECO:0000313" key="2">
    <source>
        <dbReference type="Proteomes" id="UP000663879"/>
    </source>
</evidence>
<gene>
    <name evidence="1" type="ORF">OXX778_LOCUS15197</name>
</gene>
<organism evidence="1 2">
    <name type="scientific">Brachionus calyciflorus</name>
    <dbReference type="NCBI Taxonomy" id="104777"/>
    <lineage>
        <taxon>Eukaryota</taxon>
        <taxon>Metazoa</taxon>
        <taxon>Spiralia</taxon>
        <taxon>Gnathifera</taxon>
        <taxon>Rotifera</taxon>
        <taxon>Eurotatoria</taxon>
        <taxon>Monogononta</taxon>
        <taxon>Pseudotrocha</taxon>
        <taxon>Ploima</taxon>
        <taxon>Brachionidae</taxon>
        <taxon>Brachionus</taxon>
    </lineage>
</organism>
<reference evidence="1" key="1">
    <citation type="submission" date="2021-02" db="EMBL/GenBank/DDBJ databases">
        <authorList>
            <person name="Nowell W R."/>
        </authorList>
    </citation>
    <scope>NUCLEOTIDE SEQUENCE</scope>
    <source>
        <strain evidence="1">Ploen Becks lab</strain>
    </source>
</reference>
<evidence type="ECO:0000313" key="1">
    <source>
        <dbReference type="EMBL" id="CAF0976566.1"/>
    </source>
</evidence>
<dbReference type="Proteomes" id="UP000663879">
    <property type="component" value="Unassembled WGS sequence"/>
</dbReference>
<proteinExistence type="predicted"/>
<name>A0A814F4P8_9BILA</name>
<accession>A0A814F4P8</accession>
<comment type="caution">
    <text evidence="1">The sequence shown here is derived from an EMBL/GenBank/DDBJ whole genome shotgun (WGS) entry which is preliminary data.</text>
</comment>
<dbReference type="EMBL" id="CAJNOC010003300">
    <property type="protein sequence ID" value="CAF0976566.1"/>
    <property type="molecule type" value="Genomic_DNA"/>
</dbReference>
<protein>
    <submittedName>
        <fullName evidence="1">Uncharacterized protein</fullName>
    </submittedName>
</protein>
<sequence length="143" mass="16101">MEFSTQIAHGHMPYITDNNSVPTNRGTRVSFSSNVGYDASNSQIPRQTATYTNLNPVLSQGTKLLMDTPSSLPEYDGTTDINEFKRVFTRTALLSEWSPQYQAIVLRSYLKDDAYELIDQLSNADKDDIEVILNTLVQKFGKN</sequence>